<dbReference type="Proteomes" id="UP000500938">
    <property type="component" value="Chromosome"/>
</dbReference>
<protein>
    <submittedName>
        <fullName evidence="1">Uncharacterized protein</fullName>
    </submittedName>
</protein>
<name>A0A6M4ITK5_9BACT</name>
<dbReference type="EMBL" id="CP053085">
    <property type="protein sequence ID" value="QJR38010.1"/>
    <property type="molecule type" value="Genomic_DNA"/>
</dbReference>
<gene>
    <name evidence="1" type="ORF">HKW67_22000</name>
</gene>
<dbReference type="Pfam" id="PF20420">
    <property type="entry name" value="DUF6702"/>
    <property type="match status" value="1"/>
</dbReference>
<dbReference type="KEGG" id="ggr:HKW67_22000"/>
<dbReference type="AlphaFoldDB" id="A0A6M4ITK5"/>
<proteinExistence type="predicted"/>
<sequence>MKLTTLALAALLFGGRDAGVRVMHDVHSTHTRAVIENGTVMWKVRLFSDDLEKGLRAYARRPAFALDRDPKADSLFTAYFNAKVSVSADGRALKAQLVQQGVDKDPVGGTVHWYLLQFDAARAPGTLVIRNALLAELFPSQANIVVLLSMPGEKRHSLYFGDGDNAAQTVELRR</sequence>
<evidence type="ECO:0000313" key="2">
    <source>
        <dbReference type="Proteomes" id="UP000500938"/>
    </source>
</evidence>
<dbReference type="RefSeq" id="WP_171227447.1">
    <property type="nucleotide sequence ID" value="NZ_CP053085.1"/>
</dbReference>
<keyword evidence="2" id="KW-1185">Reference proteome</keyword>
<dbReference type="InterPro" id="IPR046525">
    <property type="entry name" value="DUF6702"/>
</dbReference>
<organism evidence="1 2">
    <name type="scientific">Gemmatimonas groenlandica</name>
    <dbReference type="NCBI Taxonomy" id="2732249"/>
    <lineage>
        <taxon>Bacteria</taxon>
        <taxon>Pseudomonadati</taxon>
        <taxon>Gemmatimonadota</taxon>
        <taxon>Gemmatimonadia</taxon>
        <taxon>Gemmatimonadales</taxon>
        <taxon>Gemmatimonadaceae</taxon>
        <taxon>Gemmatimonas</taxon>
    </lineage>
</organism>
<reference evidence="1 2" key="1">
    <citation type="submission" date="2020-05" db="EMBL/GenBank/DDBJ databases">
        <title>Complete genome sequence of Gemmatimonas greenlandica TET16.</title>
        <authorList>
            <person name="Zeng Y."/>
        </authorList>
    </citation>
    <scope>NUCLEOTIDE SEQUENCE [LARGE SCALE GENOMIC DNA]</scope>
    <source>
        <strain evidence="1 2">TET16</strain>
    </source>
</reference>
<accession>A0A6M4ITK5</accession>
<evidence type="ECO:0000313" key="1">
    <source>
        <dbReference type="EMBL" id="QJR38010.1"/>
    </source>
</evidence>